<reference evidence="2 3" key="1">
    <citation type="submission" date="2016-11" db="EMBL/GenBank/DDBJ databases">
        <title>The macronuclear genome of Stentor coeruleus: a giant cell with tiny introns.</title>
        <authorList>
            <person name="Slabodnick M."/>
            <person name="Ruby J.G."/>
            <person name="Reiff S.B."/>
            <person name="Swart E.C."/>
            <person name="Gosai S."/>
            <person name="Prabakaran S."/>
            <person name="Witkowska E."/>
            <person name="Larue G.E."/>
            <person name="Fisher S."/>
            <person name="Freeman R.M."/>
            <person name="Gunawardena J."/>
            <person name="Chu W."/>
            <person name="Stover N.A."/>
            <person name="Gregory B.D."/>
            <person name="Nowacki M."/>
            <person name="Derisi J."/>
            <person name="Roy S.W."/>
            <person name="Marshall W.F."/>
            <person name="Sood P."/>
        </authorList>
    </citation>
    <scope>NUCLEOTIDE SEQUENCE [LARGE SCALE GENOMIC DNA]</scope>
    <source>
        <strain evidence="2">WM001</strain>
    </source>
</reference>
<evidence type="ECO:0000313" key="3">
    <source>
        <dbReference type="Proteomes" id="UP000187209"/>
    </source>
</evidence>
<keyword evidence="3" id="KW-1185">Reference proteome</keyword>
<evidence type="ECO:0000256" key="1">
    <source>
        <dbReference type="SAM" id="Phobius"/>
    </source>
</evidence>
<feature type="transmembrane region" description="Helical" evidence="1">
    <location>
        <begin position="136"/>
        <end position="162"/>
    </location>
</feature>
<dbReference type="AlphaFoldDB" id="A0A1R2CYB4"/>
<feature type="transmembrane region" description="Helical" evidence="1">
    <location>
        <begin position="102"/>
        <end position="124"/>
    </location>
</feature>
<dbReference type="EMBL" id="MPUH01000033">
    <property type="protein sequence ID" value="OMJ93997.1"/>
    <property type="molecule type" value="Genomic_DNA"/>
</dbReference>
<feature type="transmembrane region" description="Helical" evidence="1">
    <location>
        <begin position="37"/>
        <end position="60"/>
    </location>
</feature>
<proteinExistence type="predicted"/>
<feature type="transmembrane region" description="Helical" evidence="1">
    <location>
        <begin position="72"/>
        <end position="90"/>
    </location>
</feature>
<gene>
    <name evidence="2" type="ORF">SteCoe_2912</name>
</gene>
<keyword evidence="1" id="KW-0812">Transmembrane</keyword>
<organism evidence="2 3">
    <name type="scientific">Stentor coeruleus</name>
    <dbReference type="NCBI Taxonomy" id="5963"/>
    <lineage>
        <taxon>Eukaryota</taxon>
        <taxon>Sar</taxon>
        <taxon>Alveolata</taxon>
        <taxon>Ciliophora</taxon>
        <taxon>Postciliodesmatophora</taxon>
        <taxon>Heterotrichea</taxon>
        <taxon>Heterotrichida</taxon>
        <taxon>Stentoridae</taxon>
        <taxon>Stentor</taxon>
    </lineage>
</organism>
<keyword evidence="1" id="KW-1133">Transmembrane helix</keyword>
<protein>
    <submittedName>
        <fullName evidence="2">Uncharacterized protein</fullName>
    </submittedName>
</protein>
<sequence length="171" mass="19520">MSQIKPFHEVPNATEELHRQLTRDRVRQQTILPCEKVQFYTSICTLPLMCVLIYIVTIGGSCSAPMNSWLEYLTYTFVSINMIFLFNMLSDSPASFRHASQYILVVLCFAQLGMHLTGVIIFVFEDNDCSSAWYSGYFISLVAIFTSFVQAIVLIGFCYNVFGRSGYVKLR</sequence>
<evidence type="ECO:0000313" key="2">
    <source>
        <dbReference type="EMBL" id="OMJ93997.1"/>
    </source>
</evidence>
<comment type="caution">
    <text evidence="2">The sequence shown here is derived from an EMBL/GenBank/DDBJ whole genome shotgun (WGS) entry which is preliminary data.</text>
</comment>
<name>A0A1R2CYB4_9CILI</name>
<keyword evidence="1" id="KW-0472">Membrane</keyword>
<accession>A0A1R2CYB4</accession>
<dbReference type="Proteomes" id="UP000187209">
    <property type="component" value="Unassembled WGS sequence"/>
</dbReference>